<dbReference type="PANTHER" id="PTHR23183">
    <property type="entry name" value="NOP14"/>
    <property type="match status" value="1"/>
</dbReference>
<protein>
    <recommendedName>
        <fullName evidence="10">Nucleolar protein 14</fullName>
    </recommendedName>
</protein>
<dbReference type="Proteomes" id="UP001162164">
    <property type="component" value="Unassembled WGS sequence"/>
</dbReference>
<accession>A0ABQ9K665</accession>
<evidence type="ECO:0000256" key="1">
    <source>
        <dbReference type="ARBA" id="ARBA00004604"/>
    </source>
</evidence>
<evidence type="ECO:0008006" key="10">
    <source>
        <dbReference type="Google" id="ProtNLM"/>
    </source>
</evidence>
<comment type="caution">
    <text evidence="8">The sequence shown here is derived from an EMBL/GenBank/DDBJ whole genome shotgun (WGS) entry which is preliminary data.</text>
</comment>
<feature type="compositionally biased region" description="Acidic residues" evidence="7">
    <location>
        <begin position="255"/>
        <end position="264"/>
    </location>
</feature>
<evidence type="ECO:0000256" key="4">
    <source>
        <dbReference type="ARBA" id="ARBA00022552"/>
    </source>
</evidence>
<keyword evidence="9" id="KW-1185">Reference proteome</keyword>
<evidence type="ECO:0000256" key="7">
    <source>
        <dbReference type="SAM" id="MobiDB-lite"/>
    </source>
</evidence>
<dbReference type="Pfam" id="PF04147">
    <property type="entry name" value="Nop14"/>
    <property type="match status" value="1"/>
</dbReference>
<evidence type="ECO:0000256" key="2">
    <source>
        <dbReference type="ARBA" id="ARBA00007466"/>
    </source>
</evidence>
<feature type="compositionally biased region" description="Acidic residues" evidence="7">
    <location>
        <begin position="286"/>
        <end position="296"/>
    </location>
</feature>
<reference evidence="8" key="1">
    <citation type="journal article" date="2023" name="Insect Mol. Biol.">
        <title>Genome sequencing provides insights into the evolution of gene families encoding plant cell wall-degrading enzymes in longhorned beetles.</title>
        <authorList>
            <person name="Shin N.R."/>
            <person name="Okamura Y."/>
            <person name="Kirsch R."/>
            <person name="Pauchet Y."/>
        </authorList>
    </citation>
    <scope>NUCLEOTIDE SEQUENCE</scope>
    <source>
        <strain evidence="8">MMC_N1</strain>
    </source>
</reference>
<comment type="function">
    <text evidence="6">Involved in nucleolar processing of pre-18S ribosomal RNA. Has a role in the nuclear export of 40S pre-ribosomal subunit to the cytoplasm.</text>
</comment>
<comment type="similarity">
    <text evidence="2">Belongs to the NOP14 family.</text>
</comment>
<evidence type="ECO:0000313" key="9">
    <source>
        <dbReference type="Proteomes" id="UP001162164"/>
    </source>
</evidence>
<organism evidence="8 9">
    <name type="scientific">Molorchus minor</name>
    <dbReference type="NCBI Taxonomy" id="1323400"/>
    <lineage>
        <taxon>Eukaryota</taxon>
        <taxon>Metazoa</taxon>
        <taxon>Ecdysozoa</taxon>
        <taxon>Arthropoda</taxon>
        <taxon>Hexapoda</taxon>
        <taxon>Insecta</taxon>
        <taxon>Pterygota</taxon>
        <taxon>Neoptera</taxon>
        <taxon>Endopterygota</taxon>
        <taxon>Coleoptera</taxon>
        <taxon>Polyphaga</taxon>
        <taxon>Cucujiformia</taxon>
        <taxon>Chrysomeloidea</taxon>
        <taxon>Cerambycidae</taxon>
        <taxon>Lamiinae</taxon>
        <taxon>Monochamini</taxon>
        <taxon>Molorchus</taxon>
    </lineage>
</organism>
<name>A0ABQ9K665_9CUCU</name>
<dbReference type="EMBL" id="JAPWTJ010000021">
    <property type="protein sequence ID" value="KAJ8985042.1"/>
    <property type="molecule type" value="Genomic_DNA"/>
</dbReference>
<comment type="subcellular location">
    <subcellularLocation>
        <location evidence="1">Nucleus</location>
        <location evidence="1">Nucleolus</location>
    </subcellularLocation>
</comment>
<feature type="region of interest" description="Disordered" evidence="7">
    <location>
        <begin position="229"/>
        <end position="316"/>
    </location>
</feature>
<dbReference type="PANTHER" id="PTHR23183:SF0">
    <property type="entry name" value="NUCLEOLAR PROTEIN 14"/>
    <property type="match status" value="1"/>
</dbReference>
<keyword evidence="3" id="KW-0690">Ribosome biogenesis</keyword>
<dbReference type="InterPro" id="IPR007276">
    <property type="entry name" value="Nop14"/>
</dbReference>
<feature type="compositionally biased region" description="Basic and acidic residues" evidence="7">
    <location>
        <begin position="43"/>
        <end position="53"/>
    </location>
</feature>
<evidence type="ECO:0000256" key="3">
    <source>
        <dbReference type="ARBA" id="ARBA00022517"/>
    </source>
</evidence>
<gene>
    <name evidence="8" type="ORF">NQ317_016953</name>
</gene>
<feature type="region of interest" description="Disordered" evidence="7">
    <location>
        <begin position="43"/>
        <end position="62"/>
    </location>
</feature>
<keyword evidence="4" id="KW-0698">rRNA processing</keyword>
<evidence type="ECO:0000256" key="6">
    <source>
        <dbReference type="ARBA" id="ARBA00024695"/>
    </source>
</evidence>
<keyword evidence="5" id="KW-0539">Nucleus</keyword>
<evidence type="ECO:0000313" key="8">
    <source>
        <dbReference type="EMBL" id="KAJ8985042.1"/>
    </source>
</evidence>
<sequence length="316" mass="36455">MTNEDKAIARFTAVRVNAHKKKNIFNLADDEVLTHKGQTINEIEKFDDPRSDNESFEEDDSGKLDKKFVEDAHFGGGLLRNTGTEGAKSHKQLIDELIAESKKRKAEKQKTKENTLELTEKLDSEWKELLPLVSKIKKSDDKMEKPSTDDYDKVMRELRFEARGTVSDRLKTEDEIAKEEKEKLDQLEKDRLERMKGNIKEIVSKSNHRSADDLEDDFVYESDTEYTLSYNDKGESNVQIDAKINGTSVTKNVDGLEEDTENENQSDKEIETDSEDNMSDLKEESSESENETENEEKEEKTGNNRKRIKRTDTRND</sequence>
<proteinExistence type="inferred from homology"/>
<evidence type="ECO:0000256" key="5">
    <source>
        <dbReference type="ARBA" id="ARBA00023242"/>
    </source>
</evidence>